<sequence>NNGTARISSFNGTPNQDAARWLEEFDYVAATNNWSDKARIDRLPLYLEGIARDWYNIFVKNKRLKWIDVEALFKRYFLPSDYSEYLKAQMLQRLQRIGELTAHYVCAKLALCYRYNEQMTEEEVLKHVMQGLHPDISRSVLMQDPKTIDQLLKLAEMVEKGQRMAINYQASASNISHAVPQFTTAQISGIGAQSCQENRVQKLEDDVKDIKELLIRLTETKIQNRNPPSRQTSYYDRNTRSTSGNPRCFICKRIGHLARSCCYNRNGMRSDDRDFRQRSHNQAIPQYNENYDERGSVNDRRHVAFGQEAQNFEMRASPRQSPHRSPSPSTSKHQNKPQKHVKFEESAPKAIYSSSIHENEAIATSSEEKIGKLIHIDVEINNNKTSAVLDTGAVKSIISEKLVQALHLKVVPYIGAELRAVNNSGLNIVGKASTEIFISERNAPGKMKHGFPIELVVASGTTPSLLLGQDFLELSEALIDCKEHSVKFLQALHDGHPSHVHSKEDIVIPKRSRKYIRVAVAKRNESTIGLITTSTKTYARHGLTLANSLVKLEKGETDVEVMNVHHFSKNVKAGTI</sequence>
<name>A0A3S3NUT3_9ACAR</name>
<evidence type="ECO:0000256" key="3">
    <source>
        <dbReference type="SAM" id="Coils"/>
    </source>
</evidence>
<comment type="caution">
    <text evidence="7">The sequence shown here is derived from an EMBL/GenBank/DDBJ whole genome shotgun (WGS) entry which is preliminary data.</text>
</comment>
<gene>
    <name evidence="7" type="ORF">B4U79_17084</name>
</gene>
<evidence type="ECO:0000256" key="1">
    <source>
        <dbReference type="ARBA" id="ARBA00022801"/>
    </source>
</evidence>
<dbReference type="OrthoDB" id="6622160at2759"/>
<dbReference type="InterPro" id="IPR001878">
    <property type="entry name" value="Znf_CCHC"/>
</dbReference>
<dbReference type="GO" id="GO:0004190">
    <property type="term" value="F:aspartic-type endopeptidase activity"/>
    <property type="evidence" value="ECO:0007669"/>
    <property type="project" value="InterPro"/>
</dbReference>
<feature type="domain" description="Peptidase A2" evidence="6">
    <location>
        <begin position="385"/>
        <end position="471"/>
    </location>
</feature>
<evidence type="ECO:0000313" key="7">
    <source>
        <dbReference type="EMBL" id="RWR99046.1"/>
    </source>
</evidence>
<dbReference type="STRING" id="1965070.A0A3S3NUT3"/>
<keyword evidence="2" id="KW-0862">Zinc</keyword>
<keyword evidence="2" id="KW-0863">Zinc-finger</keyword>
<dbReference type="Pfam" id="PF03732">
    <property type="entry name" value="Retrotrans_gag"/>
    <property type="match status" value="1"/>
</dbReference>
<dbReference type="CDD" id="cd00303">
    <property type="entry name" value="retropepsin_like"/>
    <property type="match status" value="1"/>
</dbReference>
<dbReference type="AlphaFoldDB" id="A0A3S3NUT3"/>
<organism evidence="7 8">
    <name type="scientific">Dinothrombium tinctorium</name>
    <dbReference type="NCBI Taxonomy" id="1965070"/>
    <lineage>
        <taxon>Eukaryota</taxon>
        <taxon>Metazoa</taxon>
        <taxon>Ecdysozoa</taxon>
        <taxon>Arthropoda</taxon>
        <taxon>Chelicerata</taxon>
        <taxon>Arachnida</taxon>
        <taxon>Acari</taxon>
        <taxon>Acariformes</taxon>
        <taxon>Trombidiformes</taxon>
        <taxon>Prostigmata</taxon>
        <taxon>Anystina</taxon>
        <taxon>Parasitengona</taxon>
        <taxon>Trombidioidea</taxon>
        <taxon>Trombidiidae</taxon>
        <taxon>Dinothrombium</taxon>
    </lineage>
</organism>
<dbReference type="PROSITE" id="PS50175">
    <property type="entry name" value="ASP_PROT_RETROV"/>
    <property type="match status" value="1"/>
</dbReference>
<feature type="domain" description="CCHC-type" evidence="5">
    <location>
        <begin position="247"/>
        <end position="261"/>
    </location>
</feature>
<dbReference type="InterPro" id="IPR001995">
    <property type="entry name" value="Peptidase_A2_cat"/>
</dbReference>
<evidence type="ECO:0000313" key="8">
    <source>
        <dbReference type="Proteomes" id="UP000285301"/>
    </source>
</evidence>
<feature type="non-terminal residue" evidence="7">
    <location>
        <position position="576"/>
    </location>
</feature>
<evidence type="ECO:0000256" key="2">
    <source>
        <dbReference type="PROSITE-ProRule" id="PRU00047"/>
    </source>
</evidence>
<keyword evidence="1" id="KW-0378">Hydrolase</keyword>
<dbReference type="GO" id="GO:0006508">
    <property type="term" value="P:proteolysis"/>
    <property type="evidence" value="ECO:0007669"/>
    <property type="project" value="InterPro"/>
</dbReference>
<dbReference type="InterPro" id="IPR005162">
    <property type="entry name" value="Retrotrans_gag_dom"/>
</dbReference>
<dbReference type="PANTHER" id="PTHR33194">
    <property type="entry name" value="ZINC KNUCKLE DOMAINCONTAINING PROTEIN"/>
    <property type="match status" value="1"/>
</dbReference>
<dbReference type="PROSITE" id="PS50158">
    <property type="entry name" value="ZF_CCHC"/>
    <property type="match status" value="1"/>
</dbReference>
<evidence type="ECO:0000259" key="5">
    <source>
        <dbReference type="PROSITE" id="PS50158"/>
    </source>
</evidence>
<keyword evidence="3" id="KW-0175">Coiled coil</keyword>
<keyword evidence="8" id="KW-1185">Reference proteome</keyword>
<accession>A0A3S3NUT3</accession>
<feature type="region of interest" description="Disordered" evidence="4">
    <location>
        <begin position="311"/>
        <end position="348"/>
    </location>
</feature>
<protein>
    <recommendedName>
        <fullName evidence="9">CCHC-type domain-containing protein</fullName>
    </recommendedName>
</protein>
<dbReference type="SUPFAM" id="SSF50630">
    <property type="entry name" value="Acid proteases"/>
    <property type="match status" value="1"/>
</dbReference>
<reference evidence="7 8" key="1">
    <citation type="journal article" date="2018" name="Gigascience">
        <title>Genomes of trombidid mites reveal novel predicted allergens and laterally-transferred genes associated with secondary metabolism.</title>
        <authorList>
            <person name="Dong X."/>
            <person name="Chaisiri K."/>
            <person name="Xia D."/>
            <person name="Armstrong S.D."/>
            <person name="Fang Y."/>
            <person name="Donnelly M.J."/>
            <person name="Kadowaki T."/>
            <person name="McGarry J.W."/>
            <person name="Darby A.C."/>
            <person name="Makepeace B.L."/>
        </authorList>
    </citation>
    <scope>NUCLEOTIDE SEQUENCE [LARGE SCALE GENOMIC DNA]</scope>
    <source>
        <strain evidence="7">UoL-WK</strain>
    </source>
</reference>
<dbReference type="EMBL" id="NCKU01017155">
    <property type="protein sequence ID" value="RWR99046.1"/>
    <property type="molecule type" value="Genomic_DNA"/>
</dbReference>
<dbReference type="Proteomes" id="UP000285301">
    <property type="component" value="Unassembled WGS sequence"/>
</dbReference>
<feature type="non-terminal residue" evidence="7">
    <location>
        <position position="1"/>
    </location>
</feature>
<dbReference type="GO" id="GO:0003676">
    <property type="term" value="F:nucleic acid binding"/>
    <property type="evidence" value="ECO:0007669"/>
    <property type="project" value="InterPro"/>
</dbReference>
<dbReference type="Pfam" id="PF13975">
    <property type="entry name" value="gag-asp_proteas"/>
    <property type="match status" value="1"/>
</dbReference>
<dbReference type="PANTHER" id="PTHR33194:SF4">
    <property type="entry name" value="CCHC-TYPE DOMAIN-CONTAINING PROTEIN"/>
    <property type="match status" value="1"/>
</dbReference>
<evidence type="ECO:0008006" key="9">
    <source>
        <dbReference type="Google" id="ProtNLM"/>
    </source>
</evidence>
<evidence type="ECO:0000259" key="6">
    <source>
        <dbReference type="PROSITE" id="PS50175"/>
    </source>
</evidence>
<dbReference type="Gene3D" id="2.40.70.10">
    <property type="entry name" value="Acid Proteases"/>
    <property type="match status" value="1"/>
</dbReference>
<feature type="coiled-coil region" evidence="3">
    <location>
        <begin position="193"/>
        <end position="220"/>
    </location>
</feature>
<keyword evidence="2" id="KW-0479">Metal-binding</keyword>
<feature type="region of interest" description="Disordered" evidence="4">
    <location>
        <begin position="222"/>
        <end position="241"/>
    </location>
</feature>
<dbReference type="GO" id="GO:0008270">
    <property type="term" value="F:zinc ion binding"/>
    <property type="evidence" value="ECO:0007669"/>
    <property type="project" value="UniProtKB-KW"/>
</dbReference>
<dbReference type="InterPro" id="IPR021109">
    <property type="entry name" value="Peptidase_aspartic_dom_sf"/>
</dbReference>
<evidence type="ECO:0000256" key="4">
    <source>
        <dbReference type="SAM" id="MobiDB-lite"/>
    </source>
</evidence>
<dbReference type="SUPFAM" id="SSF57756">
    <property type="entry name" value="Retrovirus zinc finger-like domains"/>
    <property type="match status" value="1"/>
</dbReference>
<proteinExistence type="predicted"/>
<dbReference type="InterPro" id="IPR036875">
    <property type="entry name" value="Znf_CCHC_sf"/>
</dbReference>
<feature type="compositionally biased region" description="Low complexity" evidence="4">
    <location>
        <begin position="315"/>
        <end position="331"/>
    </location>
</feature>